<dbReference type="GO" id="GO:0009116">
    <property type="term" value="P:nucleoside metabolic process"/>
    <property type="evidence" value="ECO:0007669"/>
    <property type="project" value="InterPro"/>
</dbReference>
<proteinExistence type="predicted"/>
<dbReference type="InterPro" id="IPR053137">
    <property type="entry name" value="NLR-like"/>
</dbReference>
<comment type="caution">
    <text evidence="1">The sequence shown here is derived from an EMBL/GenBank/DDBJ whole genome shotgun (WGS) entry which is preliminary data.</text>
</comment>
<protein>
    <submittedName>
        <fullName evidence="1">Ankyrin repeat-containing protein</fullName>
    </submittedName>
</protein>
<dbReference type="Gene3D" id="3.40.50.1580">
    <property type="entry name" value="Nucleoside phosphorylase domain"/>
    <property type="match status" value="1"/>
</dbReference>
<accession>A0AAD9Y0Y8</accession>
<dbReference type="PANTHER" id="PTHR46082:SF11">
    <property type="entry name" value="AAA+ ATPASE DOMAIN-CONTAINING PROTEIN-RELATED"/>
    <property type="match status" value="1"/>
</dbReference>
<organism evidence="1 2">
    <name type="scientific">Colletotrichum kahawae</name>
    <name type="common">Coffee berry disease fungus</name>
    <dbReference type="NCBI Taxonomy" id="34407"/>
    <lineage>
        <taxon>Eukaryota</taxon>
        <taxon>Fungi</taxon>
        <taxon>Dikarya</taxon>
        <taxon>Ascomycota</taxon>
        <taxon>Pezizomycotina</taxon>
        <taxon>Sordariomycetes</taxon>
        <taxon>Hypocreomycetidae</taxon>
        <taxon>Glomerellales</taxon>
        <taxon>Glomerellaceae</taxon>
        <taxon>Colletotrichum</taxon>
        <taxon>Colletotrichum gloeosporioides species complex</taxon>
    </lineage>
</organism>
<dbReference type="GO" id="GO:0003824">
    <property type="term" value="F:catalytic activity"/>
    <property type="evidence" value="ECO:0007669"/>
    <property type="project" value="InterPro"/>
</dbReference>
<evidence type="ECO:0000313" key="2">
    <source>
        <dbReference type="Proteomes" id="UP001281614"/>
    </source>
</evidence>
<reference evidence="1" key="1">
    <citation type="submission" date="2023-02" db="EMBL/GenBank/DDBJ databases">
        <title>Colletotrichum kahawae CIFC_Que2 genome sequencing and assembly.</title>
        <authorList>
            <person name="Baroncelli R."/>
        </authorList>
    </citation>
    <scope>NUCLEOTIDE SEQUENCE</scope>
    <source>
        <strain evidence="1">CIFC_Que2</strain>
    </source>
</reference>
<evidence type="ECO:0000313" key="1">
    <source>
        <dbReference type="EMBL" id="KAK2732603.1"/>
    </source>
</evidence>
<dbReference type="PANTHER" id="PTHR46082">
    <property type="entry name" value="ATP/GTP-BINDING PROTEIN-RELATED"/>
    <property type="match status" value="1"/>
</dbReference>
<sequence length="321" mass="35424">MLDDEHHPLPQSSRDDNVYTLGSIGRHNVVLACLPYGQMGNHSAAVVATRLSYTFPAVRFGLMVGIGGGCPRDQFDVRLRDVVVSKPGRSNGGVVQFDFGRTVEDGRFIRNGVLNAPPNVLLNAISVIQATHNSFGKRMEQHLSSIDPTLQEEGYSYQGEDIDLLFHPSYEHEVGSWGICGSCDRSRILTREERPNPKSPRVRYGTVASGNQVIRHSRARDHVSYETGALCIEMEAAGLMNSFPCLLVRGVCDYADSHKNKAWQPYAAATAAAYAKELLFVVPETPTSTRLMKKVNTSEMDLLDQGGYPFVQLILLSMTHI</sequence>
<dbReference type="SUPFAM" id="SSF53167">
    <property type="entry name" value="Purine and uridine phosphorylases"/>
    <property type="match status" value="1"/>
</dbReference>
<name>A0AAD9Y0Y8_COLKA</name>
<dbReference type="AlphaFoldDB" id="A0AAD9Y0Y8"/>
<dbReference type="Proteomes" id="UP001281614">
    <property type="component" value="Unassembled WGS sequence"/>
</dbReference>
<dbReference type="InterPro" id="IPR035994">
    <property type="entry name" value="Nucleoside_phosphorylase_sf"/>
</dbReference>
<keyword evidence="2" id="KW-1185">Reference proteome</keyword>
<dbReference type="EMBL" id="VYYT01000543">
    <property type="protein sequence ID" value="KAK2732603.1"/>
    <property type="molecule type" value="Genomic_DNA"/>
</dbReference>
<gene>
    <name evidence="1" type="ORF">CKAH01_08701</name>
</gene>